<feature type="region of interest" description="Disordered" evidence="1">
    <location>
        <begin position="49"/>
        <end position="80"/>
    </location>
</feature>
<evidence type="ECO:0000313" key="4">
    <source>
        <dbReference type="Proteomes" id="UP000050502"/>
    </source>
</evidence>
<feature type="compositionally biased region" description="Low complexity" evidence="1">
    <location>
        <begin position="49"/>
        <end position="70"/>
    </location>
</feature>
<dbReference type="EMBL" id="LGKN01000004">
    <property type="protein sequence ID" value="KPL88240.1"/>
    <property type="molecule type" value="Genomic_DNA"/>
</dbReference>
<dbReference type="InterPro" id="IPR016047">
    <property type="entry name" value="M23ase_b-sheet_dom"/>
</dbReference>
<dbReference type="Pfam" id="PF01551">
    <property type="entry name" value="Peptidase_M23"/>
    <property type="match status" value="1"/>
</dbReference>
<accession>A0A0P6YW08</accession>
<dbReference type="PANTHER" id="PTHR21666:SF270">
    <property type="entry name" value="MUREIN HYDROLASE ACTIVATOR ENVC"/>
    <property type="match status" value="1"/>
</dbReference>
<reference evidence="3 4" key="1">
    <citation type="submission" date="2015-07" db="EMBL/GenBank/DDBJ databases">
        <title>Whole genome sequence of Ardenticatena maritima DSM 23922.</title>
        <authorList>
            <person name="Hemp J."/>
            <person name="Ward L.M."/>
            <person name="Pace L.A."/>
            <person name="Fischer W.W."/>
        </authorList>
    </citation>
    <scope>NUCLEOTIDE SEQUENCE [LARGE SCALE GENOMIC DNA]</scope>
    <source>
        <strain evidence="3 4">110S</strain>
    </source>
</reference>
<dbReference type="GO" id="GO:0004222">
    <property type="term" value="F:metalloendopeptidase activity"/>
    <property type="evidence" value="ECO:0007669"/>
    <property type="project" value="TreeGrafter"/>
</dbReference>
<dbReference type="InterPro" id="IPR050570">
    <property type="entry name" value="Cell_wall_metabolism_enzyme"/>
</dbReference>
<evidence type="ECO:0000259" key="2">
    <source>
        <dbReference type="Pfam" id="PF01551"/>
    </source>
</evidence>
<gene>
    <name evidence="3" type="ORF">SE16_05160</name>
</gene>
<protein>
    <recommendedName>
        <fullName evidence="2">M23ase beta-sheet core domain-containing protein</fullName>
    </recommendedName>
</protein>
<comment type="caution">
    <text evidence="3">The sequence shown here is derived from an EMBL/GenBank/DDBJ whole genome shotgun (WGS) entry which is preliminary data.</text>
</comment>
<evidence type="ECO:0000256" key="1">
    <source>
        <dbReference type="SAM" id="MobiDB-lite"/>
    </source>
</evidence>
<organism evidence="3 4">
    <name type="scientific">Ardenticatena maritima</name>
    <dbReference type="NCBI Taxonomy" id="872965"/>
    <lineage>
        <taxon>Bacteria</taxon>
        <taxon>Bacillati</taxon>
        <taxon>Chloroflexota</taxon>
        <taxon>Ardenticatenia</taxon>
        <taxon>Ardenticatenales</taxon>
        <taxon>Ardenticatenaceae</taxon>
        <taxon>Ardenticatena</taxon>
    </lineage>
</organism>
<name>A0A0P6YW08_9CHLR</name>
<dbReference type="AlphaFoldDB" id="A0A0P6YW08"/>
<dbReference type="SUPFAM" id="SSF51261">
    <property type="entry name" value="Duplicated hybrid motif"/>
    <property type="match status" value="1"/>
</dbReference>
<dbReference type="Gene3D" id="2.70.70.10">
    <property type="entry name" value="Glucose Permease (Domain IIA)"/>
    <property type="match status" value="1"/>
</dbReference>
<sequence>MSRRSIDTLIGIGVGLLLLLMLFTAAAATSARSRGLATASALNAHASTTGEEALPAEAEPTPTPDASTTPTPAPTLTPTPAFTFPELVRVRPQPATRGSTLTVVGRGGLPTGEHGDGAAFVEFPLWLDEQEVGVLSCYAGACTASLALPPDIAPGTHTLRVEGGATLAFDITTATPTPTPTPPPPTPTPIPTPQATLHFWLERPIPASATNTVARFYPYGSTGEGQYAPHHGVEFVNPLGTPILAPADGTVVFAGSDDTIAVGPTTHFYGNVVVMQLDRQWKGQPVYVLFGHMNEIAVQTGQRVQTGDLLGTVGASGIALGPHLHLEVRVGQNFYDAVRNPQLWLKPLPGHGVLVGQVLTADGEPAREALVTVLPIDEDRVAFYEYTYASDETPPDDEWQENLLIGDIPAGTWRVFADIGGSVVMQIVTIEDGGVGFVRLQAPPRENNP</sequence>
<dbReference type="RefSeq" id="WP_060687313.1">
    <property type="nucleotide sequence ID" value="NZ_LGKN01000004.1"/>
</dbReference>
<dbReference type="InterPro" id="IPR011055">
    <property type="entry name" value="Dup_hybrid_motif"/>
</dbReference>
<proteinExistence type="predicted"/>
<dbReference type="CDD" id="cd12797">
    <property type="entry name" value="M23_peptidase"/>
    <property type="match status" value="1"/>
</dbReference>
<dbReference type="Proteomes" id="UP000050502">
    <property type="component" value="Unassembled WGS sequence"/>
</dbReference>
<dbReference type="PANTHER" id="PTHR21666">
    <property type="entry name" value="PEPTIDASE-RELATED"/>
    <property type="match status" value="1"/>
</dbReference>
<feature type="domain" description="M23ase beta-sheet core" evidence="2">
    <location>
        <begin position="229"/>
        <end position="333"/>
    </location>
</feature>
<evidence type="ECO:0000313" key="3">
    <source>
        <dbReference type="EMBL" id="KPL88240.1"/>
    </source>
</evidence>
<dbReference type="PATRIC" id="fig|872965.6.peg.1053"/>